<dbReference type="InterPro" id="IPR001851">
    <property type="entry name" value="ABC_transp_permease"/>
</dbReference>
<organism evidence="7 8">
    <name type="scientific">Variovorax dokdonensis</name>
    <dbReference type="NCBI Taxonomy" id="344883"/>
    <lineage>
        <taxon>Bacteria</taxon>
        <taxon>Pseudomonadati</taxon>
        <taxon>Pseudomonadota</taxon>
        <taxon>Betaproteobacteria</taxon>
        <taxon>Burkholderiales</taxon>
        <taxon>Comamonadaceae</taxon>
        <taxon>Variovorax</taxon>
    </lineage>
</organism>
<feature type="transmembrane region" description="Helical" evidence="6">
    <location>
        <begin position="268"/>
        <end position="287"/>
    </location>
</feature>
<evidence type="ECO:0000313" key="8">
    <source>
        <dbReference type="Proteomes" id="UP001174908"/>
    </source>
</evidence>
<reference evidence="7" key="1">
    <citation type="submission" date="2023-06" db="EMBL/GenBank/DDBJ databases">
        <authorList>
            <person name="Jiang Y."/>
            <person name="Liu Q."/>
        </authorList>
    </citation>
    <scope>NUCLEOTIDE SEQUENCE</scope>
    <source>
        <strain evidence="7">CGMCC 1.12089</strain>
    </source>
</reference>
<feature type="transmembrane region" description="Helical" evidence="6">
    <location>
        <begin position="20"/>
        <end position="37"/>
    </location>
</feature>
<dbReference type="RefSeq" id="WP_286660398.1">
    <property type="nucleotide sequence ID" value="NZ_JASZYV010000002.1"/>
</dbReference>
<feature type="transmembrane region" description="Helical" evidence="6">
    <location>
        <begin position="58"/>
        <end position="77"/>
    </location>
</feature>
<keyword evidence="3 6" id="KW-0812">Transmembrane</keyword>
<gene>
    <name evidence="7" type="ORF">QTH91_12560</name>
</gene>
<proteinExistence type="predicted"/>
<evidence type="ECO:0000256" key="3">
    <source>
        <dbReference type="ARBA" id="ARBA00022692"/>
    </source>
</evidence>
<comment type="caution">
    <text evidence="7">The sequence shown here is derived from an EMBL/GenBank/DDBJ whole genome shotgun (WGS) entry which is preliminary data.</text>
</comment>
<dbReference type="CDD" id="cd06579">
    <property type="entry name" value="TM_PBP1_transp_AraH_like"/>
    <property type="match status" value="1"/>
</dbReference>
<feature type="transmembrane region" description="Helical" evidence="6">
    <location>
        <begin position="83"/>
        <end position="105"/>
    </location>
</feature>
<evidence type="ECO:0000256" key="5">
    <source>
        <dbReference type="ARBA" id="ARBA00023136"/>
    </source>
</evidence>
<dbReference type="Pfam" id="PF02653">
    <property type="entry name" value="BPD_transp_2"/>
    <property type="match status" value="1"/>
</dbReference>
<dbReference type="PANTHER" id="PTHR32196">
    <property type="entry name" value="ABC TRANSPORTER PERMEASE PROTEIN YPHD-RELATED-RELATED"/>
    <property type="match status" value="1"/>
</dbReference>
<evidence type="ECO:0000256" key="1">
    <source>
        <dbReference type="ARBA" id="ARBA00004651"/>
    </source>
</evidence>
<comment type="subcellular location">
    <subcellularLocation>
        <location evidence="1">Cell membrane</location>
        <topology evidence="1">Multi-pass membrane protein</topology>
    </subcellularLocation>
</comment>
<dbReference type="Proteomes" id="UP001174908">
    <property type="component" value="Unassembled WGS sequence"/>
</dbReference>
<keyword evidence="4 6" id="KW-1133">Transmembrane helix</keyword>
<protein>
    <submittedName>
        <fullName evidence="7">ABC transporter permease</fullName>
    </submittedName>
</protein>
<feature type="transmembrane region" description="Helical" evidence="6">
    <location>
        <begin position="237"/>
        <end position="256"/>
    </location>
</feature>
<dbReference type="PANTHER" id="PTHR32196:SF19">
    <property type="entry name" value="GALACTOFURANOSE TRANSPORTER PERMEASE PROTEIN YTFT"/>
    <property type="match status" value="1"/>
</dbReference>
<feature type="transmembrane region" description="Helical" evidence="6">
    <location>
        <begin position="294"/>
        <end position="312"/>
    </location>
</feature>
<evidence type="ECO:0000256" key="2">
    <source>
        <dbReference type="ARBA" id="ARBA00022475"/>
    </source>
</evidence>
<keyword evidence="2" id="KW-1003">Cell membrane</keyword>
<sequence length="358" mass="37273">MTQARQPGASLVAAALRHRLMWPVVTLCLLLALNAAFNPTFLHIEWRDGHLYGSLIDILNRAAPLVLVALGMTLVIATRGIDISVGAVVAIAAALAASMIGGSLVVKDGAAADVSRFPMWLAIAAALGVALACGLWNGLLVARIGMQPIIATLILMVAGRGIAQLITEGQIITIYYAPYFFMGGGYLLGLPFALFIAAAVFALLHLAVSRSALGLFIQSVGINPAAARLAGVRARSLTVGVYMLCAFCAGLAGLIISSNVKSADGNNAGLLLELDAILAVTLGGTSLNGGRFSLVGSVIGALIIQTLTYAIYSMGVPPEINLVVKAVVVFTVMLLQSPEFRAQMRDLAFRPARKGARP</sequence>
<keyword evidence="5 6" id="KW-0472">Membrane</keyword>
<feature type="transmembrane region" description="Helical" evidence="6">
    <location>
        <begin position="117"/>
        <end position="137"/>
    </location>
</feature>
<evidence type="ECO:0000256" key="4">
    <source>
        <dbReference type="ARBA" id="ARBA00022989"/>
    </source>
</evidence>
<evidence type="ECO:0000313" key="7">
    <source>
        <dbReference type="EMBL" id="MDM0045319.1"/>
    </source>
</evidence>
<feature type="transmembrane region" description="Helical" evidence="6">
    <location>
        <begin position="179"/>
        <end position="206"/>
    </location>
</feature>
<dbReference type="EMBL" id="JASZYV010000002">
    <property type="protein sequence ID" value="MDM0045319.1"/>
    <property type="molecule type" value="Genomic_DNA"/>
</dbReference>
<evidence type="ECO:0000256" key="6">
    <source>
        <dbReference type="SAM" id="Phobius"/>
    </source>
</evidence>
<keyword evidence="8" id="KW-1185">Reference proteome</keyword>
<feature type="transmembrane region" description="Helical" evidence="6">
    <location>
        <begin position="149"/>
        <end position="167"/>
    </location>
</feature>
<name>A0ABT7NBJ7_9BURK</name>
<accession>A0ABT7NBJ7</accession>